<dbReference type="EMBL" id="MU273549">
    <property type="protein sequence ID" value="KAI0032355.1"/>
    <property type="molecule type" value="Genomic_DNA"/>
</dbReference>
<sequence length="239" mass="26662">MRQYGETERGIARAVYPPLPKWLCFDFVGLPQPLRGVLRHLFLFLFLIAFGHHDLDCIWRLAHVTTDESWLANKRLLHERINMMCILAGLLVATEATFLTSNNSPLPNLVNYDSQAVYICLAVSFALLLGGLSVGSIVVFIMSKCSQAWFIETHLSSRSRVVCMVFILAYPFLSISAGALLGAIALFIATWPTSVVALRVCAVILLALPLLMLVLFAWTQRPNPSWAQGLWRDSITIAE</sequence>
<proteinExistence type="predicted"/>
<protein>
    <submittedName>
        <fullName evidence="1">Uncharacterized protein</fullName>
    </submittedName>
</protein>
<name>A0ACB8QKY0_9AGAM</name>
<reference evidence="1" key="1">
    <citation type="submission" date="2021-02" db="EMBL/GenBank/DDBJ databases">
        <authorList>
            <consortium name="DOE Joint Genome Institute"/>
            <person name="Ahrendt S."/>
            <person name="Looney B.P."/>
            <person name="Miyauchi S."/>
            <person name="Morin E."/>
            <person name="Drula E."/>
            <person name="Courty P.E."/>
            <person name="Chicoki N."/>
            <person name="Fauchery L."/>
            <person name="Kohler A."/>
            <person name="Kuo A."/>
            <person name="Labutti K."/>
            <person name="Pangilinan J."/>
            <person name="Lipzen A."/>
            <person name="Riley R."/>
            <person name="Andreopoulos W."/>
            <person name="He G."/>
            <person name="Johnson J."/>
            <person name="Barry K.W."/>
            <person name="Grigoriev I.V."/>
            <person name="Nagy L."/>
            <person name="Hibbett D."/>
            <person name="Henrissat B."/>
            <person name="Matheny P.B."/>
            <person name="Labbe J."/>
            <person name="Martin F."/>
        </authorList>
    </citation>
    <scope>NUCLEOTIDE SEQUENCE</scope>
    <source>
        <strain evidence="1">EC-137</strain>
    </source>
</reference>
<organism evidence="1 2">
    <name type="scientific">Vararia minispora EC-137</name>
    <dbReference type="NCBI Taxonomy" id="1314806"/>
    <lineage>
        <taxon>Eukaryota</taxon>
        <taxon>Fungi</taxon>
        <taxon>Dikarya</taxon>
        <taxon>Basidiomycota</taxon>
        <taxon>Agaricomycotina</taxon>
        <taxon>Agaricomycetes</taxon>
        <taxon>Russulales</taxon>
        <taxon>Lachnocladiaceae</taxon>
        <taxon>Vararia</taxon>
    </lineage>
</organism>
<evidence type="ECO:0000313" key="1">
    <source>
        <dbReference type="EMBL" id="KAI0032355.1"/>
    </source>
</evidence>
<gene>
    <name evidence="1" type="ORF">K488DRAFT_85960</name>
</gene>
<keyword evidence="2" id="KW-1185">Reference proteome</keyword>
<dbReference type="Proteomes" id="UP000814128">
    <property type="component" value="Unassembled WGS sequence"/>
</dbReference>
<evidence type="ECO:0000313" key="2">
    <source>
        <dbReference type="Proteomes" id="UP000814128"/>
    </source>
</evidence>
<comment type="caution">
    <text evidence="1">The sequence shown here is derived from an EMBL/GenBank/DDBJ whole genome shotgun (WGS) entry which is preliminary data.</text>
</comment>
<reference evidence="1" key="2">
    <citation type="journal article" date="2022" name="New Phytol.">
        <title>Evolutionary transition to the ectomycorrhizal habit in the genomes of a hyperdiverse lineage of mushroom-forming fungi.</title>
        <authorList>
            <person name="Looney B."/>
            <person name="Miyauchi S."/>
            <person name="Morin E."/>
            <person name="Drula E."/>
            <person name="Courty P.E."/>
            <person name="Kohler A."/>
            <person name="Kuo A."/>
            <person name="LaButti K."/>
            <person name="Pangilinan J."/>
            <person name="Lipzen A."/>
            <person name="Riley R."/>
            <person name="Andreopoulos W."/>
            <person name="He G."/>
            <person name="Johnson J."/>
            <person name="Nolan M."/>
            <person name="Tritt A."/>
            <person name="Barry K.W."/>
            <person name="Grigoriev I.V."/>
            <person name="Nagy L.G."/>
            <person name="Hibbett D."/>
            <person name="Henrissat B."/>
            <person name="Matheny P.B."/>
            <person name="Labbe J."/>
            <person name="Martin F.M."/>
        </authorList>
    </citation>
    <scope>NUCLEOTIDE SEQUENCE</scope>
    <source>
        <strain evidence="1">EC-137</strain>
    </source>
</reference>
<accession>A0ACB8QKY0</accession>